<evidence type="ECO:0000313" key="7">
    <source>
        <dbReference type="Proteomes" id="UP000198500"/>
    </source>
</evidence>
<dbReference type="SMART" id="SM00086">
    <property type="entry name" value="PAC"/>
    <property type="match status" value="1"/>
</dbReference>
<feature type="domain" description="PAS" evidence="2">
    <location>
        <begin position="47"/>
        <end position="102"/>
    </location>
</feature>
<dbReference type="RefSeq" id="WP_092567800.1">
    <property type="nucleotide sequence ID" value="NZ_BMXH01000001.1"/>
</dbReference>
<dbReference type="InterPro" id="IPR035965">
    <property type="entry name" value="PAS-like_dom_sf"/>
</dbReference>
<evidence type="ECO:0000259" key="2">
    <source>
        <dbReference type="PROSITE" id="PS50112"/>
    </source>
</evidence>
<dbReference type="SUPFAM" id="SSF55785">
    <property type="entry name" value="PYP-like sensor domain (PAS domain)"/>
    <property type="match status" value="1"/>
</dbReference>
<dbReference type="SMART" id="SM00091">
    <property type="entry name" value="PAS"/>
    <property type="match status" value="1"/>
</dbReference>
<gene>
    <name evidence="6" type="ORF">SAMN05443545_101393</name>
</gene>
<feature type="domain" description="PAC" evidence="3">
    <location>
        <begin position="104"/>
        <end position="156"/>
    </location>
</feature>
<comment type="cofactor">
    <cofactor evidence="1">
        <name>Mg(2+)</name>
        <dbReference type="ChEBI" id="CHEBI:18420"/>
    </cofactor>
</comment>
<dbReference type="EMBL" id="FNNI01000001">
    <property type="protein sequence ID" value="SDW22214.1"/>
    <property type="molecule type" value="Genomic_DNA"/>
</dbReference>
<reference evidence="6 7" key="1">
    <citation type="submission" date="2016-10" db="EMBL/GenBank/DDBJ databases">
        <authorList>
            <person name="de Groot N.N."/>
        </authorList>
    </citation>
    <scope>NUCLEOTIDE SEQUENCE [LARGE SCALE GENOMIC DNA]</scope>
    <source>
        <strain evidence="6 7">DSM 19219</strain>
    </source>
</reference>
<dbReference type="InterPro" id="IPR000160">
    <property type="entry name" value="GGDEF_dom"/>
</dbReference>
<dbReference type="SUPFAM" id="SSF141868">
    <property type="entry name" value="EAL domain-like"/>
    <property type="match status" value="1"/>
</dbReference>
<dbReference type="FunFam" id="3.30.70.270:FF:000001">
    <property type="entry name" value="Diguanylate cyclase domain protein"/>
    <property type="match status" value="1"/>
</dbReference>
<organism evidence="6 7">
    <name type="scientific">Aidingimonas halophila</name>
    <dbReference type="NCBI Taxonomy" id="574349"/>
    <lineage>
        <taxon>Bacteria</taxon>
        <taxon>Pseudomonadati</taxon>
        <taxon>Pseudomonadota</taxon>
        <taxon>Gammaproteobacteria</taxon>
        <taxon>Oceanospirillales</taxon>
        <taxon>Halomonadaceae</taxon>
        <taxon>Aidingimonas</taxon>
    </lineage>
</organism>
<dbReference type="Proteomes" id="UP000198500">
    <property type="component" value="Unassembled WGS sequence"/>
</dbReference>
<dbReference type="InterPro" id="IPR001633">
    <property type="entry name" value="EAL_dom"/>
</dbReference>
<dbReference type="InterPro" id="IPR000700">
    <property type="entry name" value="PAS-assoc_C"/>
</dbReference>
<evidence type="ECO:0000259" key="4">
    <source>
        <dbReference type="PROSITE" id="PS50883"/>
    </source>
</evidence>
<dbReference type="SMART" id="SM00267">
    <property type="entry name" value="GGDEF"/>
    <property type="match status" value="1"/>
</dbReference>
<dbReference type="Pfam" id="PF00563">
    <property type="entry name" value="EAL"/>
    <property type="match status" value="1"/>
</dbReference>
<proteinExistence type="predicted"/>
<accession>A0A1H2RTY7</accession>
<dbReference type="STRING" id="574349.SAMN05443545_101393"/>
<dbReference type="InterPro" id="IPR001610">
    <property type="entry name" value="PAC"/>
</dbReference>
<dbReference type="Gene3D" id="3.30.450.20">
    <property type="entry name" value="PAS domain"/>
    <property type="match status" value="1"/>
</dbReference>
<evidence type="ECO:0000256" key="1">
    <source>
        <dbReference type="ARBA" id="ARBA00001946"/>
    </source>
</evidence>
<dbReference type="InterPro" id="IPR043128">
    <property type="entry name" value="Rev_trsase/Diguanyl_cyclase"/>
</dbReference>
<dbReference type="SUPFAM" id="SSF55073">
    <property type="entry name" value="Nucleotide cyclase"/>
    <property type="match status" value="1"/>
</dbReference>
<dbReference type="PANTHER" id="PTHR44757:SF2">
    <property type="entry name" value="BIOFILM ARCHITECTURE MAINTENANCE PROTEIN MBAA"/>
    <property type="match status" value="1"/>
</dbReference>
<evidence type="ECO:0000259" key="5">
    <source>
        <dbReference type="PROSITE" id="PS50887"/>
    </source>
</evidence>
<dbReference type="Pfam" id="PF13426">
    <property type="entry name" value="PAS_9"/>
    <property type="match status" value="1"/>
</dbReference>
<dbReference type="CDD" id="cd00130">
    <property type="entry name" value="PAS"/>
    <property type="match status" value="1"/>
</dbReference>
<dbReference type="CDD" id="cd01949">
    <property type="entry name" value="GGDEF"/>
    <property type="match status" value="1"/>
</dbReference>
<dbReference type="NCBIfam" id="TIGR00254">
    <property type="entry name" value="GGDEF"/>
    <property type="match status" value="1"/>
</dbReference>
<dbReference type="Pfam" id="PF00990">
    <property type="entry name" value="GGDEF"/>
    <property type="match status" value="1"/>
</dbReference>
<evidence type="ECO:0000313" key="6">
    <source>
        <dbReference type="EMBL" id="SDW22214.1"/>
    </source>
</evidence>
<dbReference type="SMART" id="SM00052">
    <property type="entry name" value="EAL"/>
    <property type="match status" value="1"/>
</dbReference>
<dbReference type="PANTHER" id="PTHR44757">
    <property type="entry name" value="DIGUANYLATE CYCLASE DGCP"/>
    <property type="match status" value="1"/>
</dbReference>
<dbReference type="GO" id="GO:0003824">
    <property type="term" value="F:catalytic activity"/>
    <property type="evidence" value="ECO:0007669"/>
    <property type="project" value="UniProtKB-ARBA"/>
</dbReference>
<feature type="domain" description="EAL" evidence="4">
    <location>
        <begin position="330"/>
        <end position="588"/>
    </location>
</feature>
<dbReference type="InterPro" id="IPR000014">
    <property type="entry name" value="PAS"/>
</dbReference>
<dbReference type="CDD" id="cd01948">
    <property type="entry name" value="EAL"/>
    <property type="match status" value="1"/>
</dbReference>
<dbReference type="AlphaFoldDB" id="A0A1H2RTY7"/>
<evidence type="ECO:0000259" key="3">
    <source>
        <dbReference type="PROSITE" id="PS50113"/>
    </source>
</evidence>
<dbReference type="PROSITE" id="PS50887">
    <property type="entry name" value="GGDEF"/>
    <property type="match status" value="1"/>
</dbReference>
<dbReference type="PROSITE" id="PS50113">
    <property type="entry name" value="PAC"/>
    <property type="match status" value="1"/>
</dbReference>
<dbReference type="NCBIfam" id="TIGR00229">
    <property type="entry name" value="sensory_box"/>
    <property type="match status" value="1"/>
</dbReference>
<keyword evidence="7" id="KW-1185">Reference proteome</keyword>
<dbReference type="InterPro" id="IPR052155">
    <property type="entry name" value="Biofilm_reg_signaling"/>
</dbReference>
<dbReference type="InterPro" id="IPR029787">
    <property type="entry name" value="Nucleotide_cyclase"/>
</dbReference>
<dbReference type="PROSITE" id="PS50112">
    <property type="entry name" value="PAS"/>
    <property type="match status" value="1"/>
</dbReference>
<dbReference type="InterPro" id="IPR035919">
    <property type="entry name" value="EAL_sf"/>
</dbReference>
<dbReference type="PROSITE" id="PS50883">
    <property type="entry name" value="EAL"/>
    <property type="match status" value="1"/>
</dbReference>
<dbReference type="Gene3D" id="3.30.70.270">
    <property type="match status" value="1"/>
</dbReference>
<sequence length="594" mass="66346">MSDELQSLSDILTALPPCLTAEGHVDTDGQRAQALALMAFSHSRVGILVTDANHRVVIANHAFSTITGYDCEEVLGWDIAHFHSREQKPEYYQQREQLIRDQHWRGEVLCQRKTGEFYPELLNIDAVRDDEGQVTHYVRTFIDISDLKEDQTRLHIKAHHDPLTGLANRLLFNDRLDHALKHAERNDQMLALLFIDLDHFKAINDSRGHAIGDNLLQQAARRLSQVLRSNDTLARFGGDEFVALLDHDVSVDSAQTVAMRLLEALEAPFQAQGEPQPLSASIGIALYPNDGESQEELLRNADSAMYRAKRAGASRHAFVDKGLSRQMQSQLSDELALRQALTDPASHFSVVYQPQMDLTTQQPQGLEALVRRQSPNSEHGPREFMALARSLGLAVPLDRWILHQVIEQHHQWRQEGSPLGKLPIAVNIVADHLFDHPDHHASLDRFLEEQLDDTGWLTLEIASDSLTHEPSTTPELLARLKRLGVNLAIDELGEGHVNFSYLARLPISQAKINGTLIAGVDEDARGRQLLAGIAQLLTNLGIDCMVVGVEDQAGLTALTDQGIQHAQGYHFAHPMPAGELETWMRMREGQGDSR</sequence>
<protein>
    <submittedName>
        <fullName evidence="6">PAS domain S-box-containing protein/diguanylate cyclase (GGDEF) domain-containing protein</fullName>
    </submittedName>
</protein>
<feature type="domain" description="GGDEF" evidence="5">
    <location>
        <begin position="188"/>
        <end position="321"/>
    </location>
</feature>
<dbReference type="Gene3D" id="3.20.20.450">
    <property type="entry name" value="EAL domain"/>
    <property type="match status" value="1"/>
</dbReference>
<name>A0A1H2RTY7_9GAMM</name>